<dbReference type="eggNOG" id="COG1396">
    <property type="taxonomic scope" value="Bacteria"/>
</dbReference>
<feature type="compositionally biased region" description="Basic residues" evidence="1">
    <location>
        <begin position="87"/>
        <end position="96"/>
    </location>
</feature>
<dbReference type="Pfam" id="PF13560">
    <property type="entry name" value="HTH_31"/>
    <property type="match status" value="1"/>
</dbReference>
<name>Q470A7_CUPPJ</name>
<feature type="region of interest" description="Disordered" evidence="1">
    <location>
        <begin position="84"/>
        <end position="112"/>
    </location>
</feature>
<dbReference type="HOGENOM" id="CLU_066192_47_1_4"/>
<dbReference type="STRING" id="264198.Reut_A1911"/>
<dbReference type="SUPFAM" id="SSF47413">
    <property type="entry name" value="lambda repressor-like DNA-binding domains"/>
    <property type="match status" value="1"/>
</dbReference>
<accession>Q470A7</accession>
<dbReference type="AlphaFoldDB" id="Q470A7"/>
<dbReference type="GO" id="GO:0003677">
    <property type="term" value="F:DNA binding"/>
    <property type="evidence" value="ECO:0007669"/>
    <property type="project" value="InterPro"/>
</dbReference>
<reference evidence="2" key="1">
    <citation type="submission" date="2005-08" db="EMBL/GenBank/DDBJ databases">
        <title>Complete sequence of Chromosome1 of Ralstonia eutropha JMP134.</title>
        <authorList>
            <person name="Copeland A."/>
            <person name="Lucas S."/>
            <person name="Lapidus A."/>
            <person name="Barry K."/>
            <person name="Detter J.C."/>
            <person name="Glavina T."/>
            <person name="Hammon N."/>
            <person name="Israni S."/>
            <person name="Pitluck S."/>
            <person name="Goltsman E."/>
            <person name="Martinez M."/>
            <person name="Schmutz J."/>
            <person name="Larimer F."/>
            <person name="Land M."/>
            <person name="Lykidis A."/>
            <person name="Richardson P."/>
        </authorList>
    </citation>
    <scope>NUCLEOTIDE SEQUENCE</scope>
    <source>
        <strain evidence="2">JMP134</strain>
    </source>
</reference>
<dbReference type="EMBL" id="CP000090">
    <property type="protein sequence ID" value="AAZ61276.1"/>
    <property type="molecule type" value="Genomic_DNA"/>
</dbReference>
<dbReference type="OrthoDB" id="9156632at2"/>
<sequence length="112" mass="12066">MQIQVNDASDIGALVRAARKAGGLRQDDTAGAIGVSENFMVRVENGAEGIQWGKLFQVLSGLGVRVLVDVPEAATPLVSIERDKLQQRRARGKRRQTSAQIASERSAKDGHD</sequence>
<dbReference type="Gene3D" id="1.10.260.40">
    <property type="entry name" value="lambda repressor-like DNA-binding domains"/>
    <property type="match status" value="1"/>
</dbReference>
<dbReference type="KEGG" id="reu:Reut_A1911"/>
<evidence type="ECO:0000313" key="2">
    <source>
        <dbReference type="EMBL" id="AAZ61276.1"/>
    </source>
</evidence>
<proteinExistence type="predicted"/>
<protein>
    <submittedName>
        <fullName evidence="2">Putative transcription regulator protein</fullName>
    </submittedName>
</protein>
<dbReference type="InterPro" id="IPR001387">
    <property type="entry name" value="Cro/C1-type_HTH"/>
</dbReference>
<dbReference type="CDD" id="cd00093">
    <property type="entry name" value="HTH_XRE"/>
    <property type="match status" value="1"/>
</dbReference>
<gene>
    <name evidence="2" type="ordered locus">Reut_A1911</name>
</gene>
<organism evidence="2">
    <name type="scientific">Cupriavidus pinatubonensis (strain JMP 134 / LMG 1197)</name>
    <name type="common">Cupriavidus necator (strain JMP 134)</name>
    <dbReference type="NCBI Taxonomy" id="264198"/>
    <lineage>
        <taxon>Bacteria</taxon>
        <taxon>Pseudomonadati</taxon>
        <taxon>Pseudomonadota</taxon>
        <taxon>Betaproteobacteria</taxon>
        <taxon>Burkholderiales</taxon>
        <taxon>Burkholderiaceae</taxon>
        <taxon>Cupriavidus</taxon>
    </lineage>
</organism>
<dbReference type="InterPro" id="IPR010982">
    <property type="entry name" value="Lambda_DNA-bd_dom_sf"/>
</dbReference>
<evidence type="ECO:0000256" key="1">
    <source>
        <dbReference type="SAM" id="MobiDB-lite"/>
    </source>
</evidence>